<evidence type="ECO:0000313" key="2">
    <source>
        <dbReference type="Proteomes" id="UP000801492"/>
    </source>
</evidence>
<name>A0A8K0CHL0_IGNLU</name>
<proteinExistence type="predicted"/>
<dbReference type="Proteomes" id="UP000801492">
    <property type="component" value="Unassembled WGS sequence"/>
</dbReference>
<reference evidence="1" key="1">
    <citation type="submission" date="2019-08" db="EMBL/GenBank/DDBJ databases">
        <title>The genome of the North American firefly Photinus pyralis.</title>
        <authorList>
            <consortium name="Photinus pyralis genome working group"/>
            <person name="Fallon T.R."/>
            <person name="Sander Lower S.E."/>
            <person name="Weng J.-K."/>
        </authorList>
    </citation>
    <scope>NUCLEOTIDE SEQUENCE</scope>
    <source>
        <strain evidence="1">TRF0915ILg1</strain>
        <tissue evidence="1">Whole body</tissue>
    </source>
</reference>
<organism evidence="1 2">
    <name type="scientific">Ignelater luminosus</name>
    <name type="common">Cucubano</name>
    <name type="synonym">Pyrophorus luminosus</name>
    <dbReference type="NCBI Taxonomy" id="2038154"/>
    <lineage>
        <taxon>Eukaryota</taxon>
        <taxon>Metazoa</taxon>
        <taxon>Ecdysozoa</taxon>
        <taxon>Arthropoda</taxon>
        <taxon>Hexapoda</taxon>
        <taxon>Insecta</taxon>
        <taxon>Pterygota</taxon>
        <taxon>Neoptera</taxon>
        <taxon>Endopterygota</taxon>
        <taxon>Coleoptera</taxon>
        <taxon>Polyphaga</taxon>
        <taxon>Elateriformia</taxon>
        <taxon>Elateroidea</taxon>
        <taxon>Elateridae</taxon>
        <taxon>Agrypninae</taxon>
        <taxon>Pyrophorini</taxon>
        <taxon>Ignelater</taxon>
    </lineage>
</organism>
<gene>
    <name evidence="1" type="ORF">ILUMI_21518</name>
</gene>
<accession>A0A8K0CHL0</accession>
<dbReference type="OrthoDB" id="413361at2759"/>
<comment type="caution">
    <text evidence="1">The sequence shown here is derived from an EMBL/GenBank/DDBJ whole genome shotgun (WGS) entry which is preliminary data.</text>
</comment>
<protein>
    <submittedName>
        <fullName evidence="1">Uncharacterized protein</fullName>
    </submittedName>
</protein>
<sequence>MSTFYHVEVRVRISLSSQLRLLAFPNRSRALEEEKLLENLNLQDAKGSRIPTDTGYFRNEDSTQFENKEIYRTTIGSLSYLAINTRPEFAESVSILSRRIVVTLLTKTGKKLKEVSNI</sequence>
<keyword evidence="2" id="KW-1185">Reference proteome</keyword>
<dbReference type="EMBL" id="VTPC01090145">
    <property type="protein sequence ID" value="KAF2884658.1"/>
    <property type="molecule type" value="Genomic_DNA"/>
</dbReference>
<evidence type="ECO:0000313" key="1">
    <source>
        <dbReference type="EMBL" id="KAF2884658.1"/>
    </source>
</evidence>
<dbReference type="AlphaFoldDB" id="A0A8K0CHL0"/>